<evidence type="ECO:0000313" key="3">
    <source>
        <dbReference type="Proteomes" id="UP000012174"/>
    </source>
</evidence>
<proteinExistence type="predicted"/>
<dbReference type="AlphaFoldDB" id="M7SIM8"/>
<dbReference type="PANTHER" id="PTHR11012:SF30">
    <property type="entry name" value="PROTEIN KINASE-LIKE DOMAIN-CONTAINING"/>
    <property type="match status" value="1"/>
</dbReference>
<dbReference type="InterPro" id="IPR011009">
    <property type="entry name" value="Kinase-like_dom_sf"/>
</dbReference>
<dbReference type="PANTHER" id="PTHR11012">
    <property type="entry name" value="PROTEIN KINASE-LIKE DOMAIN-CONTAINING"/>
    <property type="match status" value="1"/>
</dbReference>
<dbReference type="GO" id="GO:0016740">
    <property type="term" value="F:transferase activity"/>
    <property type="evidence" value="ECO:0007669"/>
    <property type="project" value="UniProtKB-KW"/>
</dbReference>
<dbReference type="OrthoDB" id="191037at2759"/>
<reference evidence="3" key="1">
    <citation type="journal article" date="2013" name="Genome Announc.">
        <title>Draft genome sequence of the grapevine dieback fungus Eutypa lata UCR-EL1.</title>
        <authorList>
            <person name="Blanco-Ulate B."/>
            <person name="Rolshausen P.E."/>
            <person name="Cantu D."/>
        </authorList>
    </citation>
    <scope>NUCLEOTIDE SEQUENCE [LARGE SCALE GENOMIC DNA]</scope>
    <source>
        <strain evidence="3">UCR-EL1</strain>
    </source>
</reference>
<dbReference type="Gene3D" id="3.90.1200.10">
    <property type="match status" value="1"/>
</dbReference>
<dbReference type="Pfam" id="PF02958">
    <property type="entry name" value="EcKL"/>
    <property type="match status" value="1"/>
</dbReference>
<accession>M7SIM8</accession>
<dbReference type="InterPro" id="IPR004119">
    <property type="entry name" value="EcKL"/>
</dbReference>
<dbReference type="InterPro" id="IPR015897">
    <property type="entry name" value="CHK_kinase-like"/>
</dbReference>
<gene>
    <name evidence="2" type="ORF">UCREL1_9003</name>
</gene>
<evidence type="ECO:0000259" key="1">
    <source>
        <dbReference type="SMART" id="SM00587"/>
    </source>
</evidence>
<evidence type="ECO:0000313" key="2">
    <source>
        <dbReference type="EMBL" id="EMR64032.1"/>
    </source>
</evidence>
<dbReference type="EMBL" id="KB707126">
    <property type="protein sequence ID" value="EMR64032.1"/>
    <property type="molecule type" value="Genomic_DNA"/>
</dbReference>
<dbReference type="HOGENOM" id="CLU_061751_1_0_1"/>
<dbReference type="OMA" id="PHTGNTY"/>
<dbReference type="KEGG" id="ela:UCREL1_9003"/>
<name>M7SIM8_EUTLA</name>
<dbReference type="eggNOG" id="ENOG502S3P0">
    <property type="taxonomic scope" value="Eukaryota"/>
</dbReference>
<keyword evidence="3" id="KW-1185">Reference proteome</keyword>
<dbReference type="SMART" id="SM00587">
    <property type="entry name" value="CHK"/>
    <property type="match status" value="1"/>
</dbReference>
<feature type="domain" description="CHK kinase-like" evidence="1">
    <location>
        <begin position="123"/>
        <end position="297"/>
    </location>
</feature>
<sequence>MSTPDNQQLPTVPEDVTASWLGRVLGQKVKSIELTDKILNATASKLFYTITYEDEDNKTARPTYVCLKGGFNPAMLEIEGYREILMAMFTREVKFFNIVAPKLTNVILPKVWWAGANSEQAILVMDDLNHGGFTFGEARENWPVERVRVGVEQLAALHASTWNISMTGEYAWLTPAYEHVIVGLTLMWDAQILGPDRPPFPDIIKNRERTVAAIKKHFATKNPKFIALLHGDPHTGNTYIDQHGNPRFLDWQTLHIGSAFHDFAYFIVGALSIEDRRAHELSLLELYLKSLAKFGGPSFSVQDEDVLTEYHKSCMAGIGWILTPYDMQLKERVIAMCERYCAAFVDHKVIELIESLPDPQ</sequence>
<dbReference type="Proteomes" id="UP000012174">
    <property type="component" value="Unassembled WGS sequence"/>
</dbReference>
<dbReference type="SUPFAM" id="SSF56112">
    <property type="entry name" value="Protein kinase-like (PK-like)"/>
    <property type="match status" value="1"/>
</dbReference>
<protein>
    <submittedName>
        <fullName evidence="2">Putative aminoglycoside phosphotransferase protein</fullName>
    </submittedName>
</protein>
<keyword evidence="2" id="KW-0808">Transferase</keyword>
<organism evidence="2 3">
    <name type="scientific">Eutypa lata (strain UCR-EL1)</name>
    <name type="common">Grapevine dieback disease fungus</name>
    <name type="synonym">Eutypa armeniacae</name>
    <dbReference type="NCBI Taxonomy" id="1287681"/>
    <lineage>
        <taxon>Eukaryota</taxon>
        <taxon>Fungi</taxon>
        <taxon>Dikarya</taxon>
        <taxon>Ascomycota</taxon>
        <taxon>Pezizomycotina</taxon>
        <taxon>Sordariomycetes</taxon>
        <taxon>Xylariomycetidae</taxon>
        <taxon>Xylariales</taxon>
        <taxon>Diatrypaceae</taxon>
        <taxon>Eutypa</taxon>
    </lineage>
</organism>